<name>A0A1G8PI77_ANEMI</name>
<gene>
    <name evidence="1" type="ORF">SAMN04487909_10976</name>
</gene>
<dbReference type="InterPro" id="IPR036410">
    <property type="entry name" value="HSP_DnaJ_Cys-rich_dom_sf"/>
</dbReference>
<proteinExistence type="predicted"/>
<reference evidence="1 2" key="1">
    <citation type="submission" date="2016-10" db="EMBL/GenBank/DDBJ databases">
        <authorList>
            <person name="de Groot N.N."/>
        </authorList>
    </citation>
    <scope>NUCLEOTIDE SEQUENCE [LARGE SCALE GENOMIC DNA]</scope>
    <source>
        <strain evidence="1 2">DSM 2895</strain>
    </source>
</reference>
<dbReference type="Proteomes" id="UP000182836">
    <property type="component" value="Unassembled WGS sequence"/>
</dbReference>
<organism evidence="1 2">
    <name type="scientific">Aneurinibacillus migulanus</name>
    <name type="common">Bacillus migulanus</name>
    <dbReference type="NCBI Taxonomy" id="47500"/>
    <lineage>
        <taxon>Bacteria</taxon>
        <taxon>Bacillati</taxon>
        <taxon>Bacillota</taxon>
        <taxon>Bacilli</taxon>
        <taxon>Bacillales</taxon>
        <taxon>Paenibacillaceae</taxon>
        <taxon>Aneurinibacillus group</taxon>
        <taxon>Aneurinibacillus</taxon>
    </lineage>
</organism>
<dbReference type="GeneID" id="43759286"/>
<dbReference type="SUPFAM" id="SSF57938">
    <property type="entry name" value="DnaJ/Hsp40 cysteine-rich domain"/>
    <property type="match status" value="1"/>
</dbReference>
<accession>A0A1G8PI77</accession>
<evidence type="ECO:0000313" key="1">
    <source>
        <dbReference type="EMBL" id="SDI91530.1"/>
    </source>
</evidence>
<protein>
    <submittedName>
        <fullName evidence="1">Uncharacterized protein</fullName>
    </submittedName>
</protein>
<dbReference type="EMBL" id="FNED01000009">
    <property type="protein sequence ID" value="SDI91530.1"/>
    <property type="molecule type" value="Genomic_DNA"/>
</dbReference>
<sequence>MKTECIICSGCKGTGVARKKTCVMCEGLGFWEQLAYDRELDRFWKNLEPVEQPNW</sequence>
<evidence type="ECO:0000313" key="2">
    <source>
        <dbReference type="Proteomes" id="UP000182836"/>
    </source>
</evidence>
<dbReference type="AlphaFoldDB" id="A0A1G8PI77"/>
<dbReference type="RefSeq" id="WP_158502358.1">
    <property type="nucleotide sequence ID" value="NZ_BJOA01000067.1"/>
</dbReference>